<dbReference type="RefSeq" id="WP_111501074.1">
    <property type="nucleotide sequence ID" value="NZ_QKYN01000046.1"/>
</dbReference>
<evidence type="ECO:0000256" key="1">
    <source>
        <dbReference type="SAM" id="MobiDB-lite"/>
    </source>
</evidence>
<accession>A0A2X0K7J4</accession>
<feature type="region of interest" description="Disordered" evidence="1">
    <location>
        <begin position="50"/>
        <end position="72"/>
    </location>
</feature>
<dbReference type="AlphaFoldDB" id="A0A2X0K7J4"/>
<reference evidence="2 3" key="1">
    <citation type="submission" date="2018-06" db="EMBL/GenBank/DDBJ databases">
        <title>Streptacidiphilus pinicola sp. nov., isolated from pine grove soil.</title>
        <authorList>
            <person name="Roh S.G."/>
            <person name="Park S."/>
            <person name="Kim M.-K."/>
            <person name="Yun B.-R."/>
            <person name="Park J."/>
            <person name="Kim M.J."/>
            <person name="Kim Y.S."/>
            <person name="Kim S.B."/>
        </authorList>
    </citation>
    <scope>NUCLEOTIDE SEQUENCE [LARGE SCALE GENOMIC DNA]</scope>
    <source>
        <strain evidence="2 3">MMS16-CNU450</strain>
    </source>
</reference>
<gene>
    <name evidence="2" type="ORF">DN069_12835</name>
</gene>
<sequence length="72" mass="7704">MSMDMHELEAESAELLPGREALGRLKFSFHKTVNVTKHVAHVNAHNSSTATNIASNGADAESQASQSIVISQ</sequence>
<organism evidence="2 3">
    <name type="scientific">Streptacidiphilus pinicola</name>
    <dbReference type="NCBI Taxonomy" id="2219663"/>
    <lineage>
        <taxon>Bacteria</taxon>
        <taxon>Bacillati</taxon>
        <taxon>Actinomycetota</taxon>
        <taxon>Actinomycetes</taxon>
        <taxon>Kitasatosporales</taxon>
        <taxon>Streptomycetaceae</taxon>
        <taxon>Streptacidiphilus</taxon>
    </lineage>
</organism>
<comment type="caution">
    <text evidence="2">The sequence shown here is derived from an EMBL/GenBank/DDBJ whole genome shotgun (WGS) entry which is preliminary data.</text>
</comment>
<keyword evidence="3" id="KW-1185">Reference proteome</keyword>
<dbReference type="OrthoDB" id="3854942at2"/>
<evidence type="ECO:0000313" key="2">
    <source>
        <dbReference type="EMBL" id="RAG85245.1"/>
    </source>
</evidence>
<dbReference type="Proteomes" id="UP000248889">
    <property type="component" value="Unassembled WGS sequence"/>
</dbReference>
<feature type="compositionally biased region" description="Polar residues" evidence="1">
    <location>
        <begin position="62"/>
        <end position="72"/>
    </location>
</feature>
<proteinExistence type="predicted"/>
<dbReference type="EMBL" id="QKYN01000046">
    <property type="protein sequence ID" value="RAG85245.1"/>
    <property type="molecule type" value="Genomic_DNA"/>
</dbReference>
<name>A0A2X0K7J4_9ACTN</name>
<evidence type="ECO:0000313" key="3">
    <source>
        <dbReference type="Proteomes" id="UP000248889"/>
    </source>
</evidence>
<protein>
    <submittedName>
        <fullName evidence="2">Uncharacterized protein</fullName>
    </submittedName>
</protein>